<reference evidence="1 2" key="1">
    <citation type="submission" date="2018-09" db="EMBL/GenBank/DDBJ databases">
        <title>YIM PH21274 draft genome.</title>
        <authorList>
            <person name="Miao C."/>
        </authorList>
    </citation>
    <scope>NUCLEOTIDE SEQUENCE [LARGE SCALE GENOMIC DNA]</scope>
    <source>
        <strain evidence="1 2">YIM PH 21724</strain>
    </source>
</reference>
<sequence>MCGRRDRVLNIRQISDRTGDSPDRIRHLRVEGHELYSQAWKSGDAKNSPLRLEQSKVDAWLAARRTTSLGFRS</sequence>
<proteinExistence type="predicted"/>
<keyword evidence="2" id="KW-1185">Reference proteome</keyword>
<comment type="caution">
    <text evidence="1">The sequence shown here is derived from an EMBL/GenBank/DDBJ whole genome shotgun (WGS) entry which is preliminary data.</text>
</comment>
<accession>A0A3A4K606</accession>
<evidence type="ECO:0000313" key="1">
    <source>
        <dbReference type="EMBL" id="RJO67961.1"/>
    </source>
</evidence>
<evidence type="ECO:0000313" key="2">
    <source>
        <dbReference type="Proteomes" id="UP000266677"/>
    </source>
</evidence>
<evidence type="ECO:0008006" key="3">
    <source>
        <dbReference type="Google" id="ProtNLM"/>
    </source>
</evidence>
<organism evidence="1 2">
    <name type="scientific">Nocardia panacis</name>
    <dbReference type="NCBI Taxonomy" id="2340916"/>
    <lineage>
        <taxon>Bacteria</taxon>
        <taxon>Bacillati</taxon>
        <taxon>Actinomycetota</taxon>
        <taxon>Actinomycetes</taxon>
        <taxon>Mycobacteriales</taxon>
        <taxon>Nocardiaceae</taxon>
        <taxon>Nocardia</taxon>
    </lineage>
</organism>
<name>A0A3A4K606_9NOCA</name>
<protein>
    <recommendedName>
        <fullName evidence="3">DNA-binding protein</fullName>
    </recommendedName>
</protein>
<gene>
    <name evidence="1" type="ORF">D5S18_34230</name>
</gene>
<dbReference type="Proteomes" id="UP000266677">
    <property type="component" value="Unassembled WGS sequence"/>
</dbReference>
<dbReference type="AlphaFoldDB" id="A0A3A4K606"/>
<dbReference type="EMBL" id="QZFU01000056">
    <property type="protein sequence ID" value="RJO67961.1"/>
    <property type="molecule type" value="Genomic_DNA"/>
</dbReference>